<dbReference type="Proteomes" id="UP000190675">
    <property type="component" value="Chromosome I"/>
</dbReference>
<organism evidence="1 2">
    <name type="scientific">Bradyrhizobium erythrophlei</name>
    <dbReference type="NCBI Taxonomy" id="1437360"/>
    <lineage>
        <taxon>Bacteria</taxon>
        <taxon>Pseudomonadati</taxon>
        <taxon>Pseudomonadota</taxon>
        <taxon>Alphaproteobacteria</taxon>
        <taxon>Hyphomicrobiales</taxon>
        <taxon>Nitrobacteraceae</taxon>
        <taxon>Bradyrhizobium</taxon>
    </lineage>
</organism>
<dbReference type="RefSeq" id="WP_079568136.1">
    <property type="nucleotide sequence ID" value="NZ_LT670818.1"/>
</dbReference>
<protein>
    <submittedName>
        <fullName evidence="1">Uncharacterized protein</fullName>
    </submittedName>
</protein>
<gene>
    <name evidence="1" type="ORF">SAMN05444169_4873</name>
</gene>
<reference evidence="1 2" key="1">
    <citation type="submission" date="2016-11" db="EMBL/GenBank/DDBJ databases">
        <authorList>
            <person name="Jaros S."/>
            <person name="Januszkiewicz K."/>
            <person name="Wedrychowicz H."/>
        </authorList>
    </citation>
    <scope>NUCLEOTIDE SEQUENCE [LARGE SCALE GENOMIC DNA]</scope>
    <source>
        <strain evidence="1 2">GAS242</strain>
    </source>
</reference>
<sequence length="239" mass="27332">MNGLLTKVLDAHGGLERWRSYNNVEATIVSGGGFFALKGVLQDANPRRMTVWLHEERSSVTPYGAADQRTIFTPDRIAIEKLDGTVVAERRMPRDSFAGHQMHTPWDPLHRAYFNGEALWTYLATPFAFAMDGVRVEETAPWQEGKETWRVLRVYFPGSIETHCQVQDFFFDDKFELRRHDYSVNIAGGFPAAQLMLEYTEANGIRLPSKRRAYTRGPDRRPILDMLMVSIDISEIAFS</sequence>
<evidence type="ECO:0000313" key="2">
    <source>
        <dbReference type="Proteomes" id="UP000190675"/>
    </source>
</evidence>
<dbReference type="AlphaFoldDB" id="A0A1M5NVK7"/>
<proteinExistence type="predicted"/>
<dbReference type="EMBL" id="LT670818">
    <property type="protein sequence ID" value="SHG93606.1"/>
    <property type="molecule type" value="Genomic_DNA"/>
</dbReference>
<accession>A0A1M5NVK7</accession>
<name>A0A1M5NVK7_9BRAD</name>
<dbReference type="OrthoDB" id="8746011at2"/>
<evidence type="ECO:0000313" key="1">
    <source>
        <dbReference type="EMBL" id="SHG93606.1"/>
    </source>
</evidence>